<dbReference type="PANTHER" id="PTHR24198:SF165">
    <property type="entry name" value="ANKYRIN REPEAT-CONTAINING PROTEIN-RELATED"/>
    <property type="match status" value="1"/>
</dbReference>
<proteinExistence type="predicted"/>
<keyword evidence="5" id="KW-1185">Reference proteome</keyword>
<keyword evidence="2 3" id="KW-0040">ANK repeat</keyword>
<feature type="repeat" description="ANK" evidence="3">
    <location>
        <begin position="384"/>
        <end position="416"/>
    </location>
</feature>
<feature type="repeat" description="ANK" evidence="3">
    <location>
        <begin position="351"/>
        <end position="383"/>
    </location>
</feature>
<feature type="repeat" description="ANK" evidence="3">
    <location>
        <begin position="318"/>
        <end position="350"/>
    </location>
</feature>
<dbReference type="Pfam" id="PF12796">
    <property type="entry name" value="Ank_2"/>
    <property type="match status" value="3"/>
</dbReference>
<feature type="repeat" description="ANK" evidence="3">
    <location>
        <begin position="144"/>
        <end position="165"/>
    </location>
</feature>
<keyword evidence="1" id="KW-0677">Repeat</keyword>
<comment type="caution">
    <text evidence="4">The sequence shown here is derived from an EMBL/GenBank/DDBJ whole genome shotgun (WGS) entry which is preliminary data.</text>
</comment>
<evidence type="ECO:0000256" key="2">
    <source>
        <dbReference type="ARBA" id="ARBA00023043"/>
    </source>
</evidence>
<feature type="repeat" description="ANK" evidence="3">
    <location>
        <begin position="178"/>
        <end position="210"/>
    </location>
</feature>
<dbReference type="SUPFAM" id="SSF48403">
    <property type="entry name" value="Ankyrin repeat"/>
    <property type="match status" value="2"/>
</dbReference>
<dbReference type="Gene3D" id="1.25.40.20">
    <property type="entry name" value="Ankyrin repeat-containing domain"/>
    <property type="match status" value="3"/>
</dbReference>
<dbReference type="EMBL" id="JAPDFW010000054">
    <property type="protein sequence ID" value="KAJ5078278.1"/>
    <property type="molecule type" value="Genomic_DNA"/>
</dbReference>
<evidence type="ECO:0000256" key="3">
    <source>
        <dbReference type="PROSITE-ProRule" id="PRU00023"/>
    </source>
</evidence>
<dbReference type="InterPro" id="IPR036770">
    <property type="entry name" value="Ankyrin_rpt-contain_sf"/>
</dbReference>
<dbReference type="OrthoDB" id="194358at2759"/>
<evidence type="ECO:0000256" key="1">
    <source>
        <dbReference type="ARBA" id="ARBA00022737"/>
    </source>
</evidence>
<feature type="repeat" description="ANK" evidence="3">
    <location>
        <begin position="34"/>
        <end position="66"/>
    </location>
</feature>
<protein>
    <submittedName>
        <fullName evidence="4">Molting protein mlt-4</fullName>
    </submittedName>
</protein>
<dbReference type="Pfam" id="PF00023">
    <property type="entry name" value="Ank"/>
    <property type="match status" value="1"/>
</dbReference>
<dbReference type="PANTHER" id="PTHR24198">
    <property type="entry name" value="ANKYRIN REPEAT AND PROTEIN KINASE DOMAIN-CONTAINING PROTEIN"/>
    <property type="match status" value="1"/>
</dbReference>
<accession>A0A9Q0LVN1</accession>
<gene>
    <name evidence="4" type="ORF">M0811_05066</name>
</gene>
<dbReference type="AlphaFoldDB" id="A0A9Q0LVN1"/>
<dbReference type="InterPro" id="IPR002110">
    <property type="entry name" value="Ankyrin_rpt"/>
</dbReference>
<reference evidence="4" key="1">
    <citation type="submission" date="2022-10" db="EMBL/GenBank/DDBJ databases">
        <title>Novel sulphate-reducing endosymbionts in the free-living metamonad Anaeramoeba.</title>
        <authorList>
            <person name="Jerlstrom-Hultqvist J."/>
            <person name="Cepicka I."/>
            <person name="Gallot-Lavallee L."/>
            <person name="Salas-Leiva D."/>
            <person name="Curtis B.A."/>
            <person name="Zahonova K."/>
            <person name="Pipaliya S."/>
            <person name="Dacks J."/>
            <person name="Roger A.J."/>
        </authorList>
    </citation>
    <scope>NUCLEOTIDE SEQUENCE</scope>
    <source>
        <strain evidence="4">BMAN</strain>
    </source>
</reference>
<organism evidence="4 5">
    <name type="scientific">Anaeramoeba ignava</name>
    <name type="common">Anaerobic marine amoeba</name>
    <dbReference type="NCBI Taxonomy" id="1746090"/>
    <lineage>
        <taxon>Eukaryota</taxon>
        <taxon>Metamonada</taxon>
        <taxon>Anaeramoebidae</taxon>
        <taxon>Anaeramoeba</taxon>
    </lineage>
</organism>
<name>A0A9Q0LVN1_ANAIG</name>
<dbReference type="PROSITE" id="PS50297">
    <property type="entry name" value="ANK_REP_REGION"/>
    <property type="match status" value="6"/>
</dbReference>
<dbReference type="Proteomes" id="UP001149090">
    <property type="component" value="Unassembled WGS sequence"/>
</dbReference>
<evidence type="ECO:0000313" key="4">
    <source>
        <dbReference type="EMBL" id="KAJ5078278.1"/>
    </source>
</evidence>
<sequence length="491" mass="54920">MELNNLFKAIKENKKEVIEEFIASKKDINKVDENKNTVFHICAKTGNIENFKLLYNSNADLNIHNFLNKTPLDIAKENNHLEIVSFIQSINRNLKKELSQQFSKEENIERKFTDLHKAILTGEIKKAKELIIEGKIDKEYPAKNGETPLMMASQSESDEIVELLLTYPEVNINRTSDNGRTALHFASSSNRLKSLKMLVDSGGDINIQSLNGETCLHLSAFNGQVDTTKFLLEKGANPFLKSFDQHTPLDLAIINRHQKLIHFLRLNGCPTKLNKSNLATECLDLLQSIKIFRAVLDNNPQELINLIEKNTPINITKEGFSLLHIAANQGFSTILSVLLSYGANFNQDTPNGLTALHLASSKGHVKCVQLLIKFGSEINKQNKEGFTALHLACLNGHAKCAEELLNSKADTTIETYKGMTAFTFCVFTWQRECISILIKKKVNVNHKPKKGLSALQLSAFLGKEEICIFLLQNGATLIGLKPTAHELAAKK</sequence>
<evidence type="ECO:0000313" key="5">
    <source>
        <dbReference type="Proteomes" id="UP001149090"/>
    </source>
</evidence>
<feature type="repeat" description="ANK" evidence="3">
    <location>
        <begin position="211"/>
        <end position="243"/>
    </location>
</feature>
<dbReference type="OMA" id="SANDNCA"/>
<dbReference type="SMART" id="SM00248">
    <property type="entry name" value="ANK"/>
    <property type="match status" value="13"/>
</dbReference>
<dbReference type="PROSITE" id="PS50088">
    <property type="entry name" value="ANK_REPEAT"/>
    <property type="match status" value="7"/>
</dbReference>